<dbReference type="AlphaFoldDB" id="A0A1G5HQB1"/>
<dbReference type="EMBL" id="FMVJ01000005">
    <property type="protein sequence ID" value="SCY65619.1"/>
    <property type="molecule type" value="Genomic_DNA"/>
</dbReference>
<reference evidence="2" key="1">
    <citation type="submission" date="2016-10" db="EMBL/GenBank/DDBJ databases">
        <authorList>
            <person name="Varghese N."/>
            <person name="Submissions S."/>
        </authorList>
    </citation>
    <scope>NUCLEOTIDE SEQUENCE [LARGE SCALE GENOMIC DNA]</scope>
    <source>
        <strain evidence="2">CGMCC 1.7666</strain>
    </source>
</reference>
<name>A0A1G5HQB1_9HYPH</name>
<evidence type="ECO:0000313" key="1">
    <source>
        <dbReference type="EMBL" id="SCY65619.1"/>
    </source>
</evidence>
<accession>A0A1G5HQB1</accession>
<proteinExistence type="predicted"/>
<protein>
    <submittedName>
        <fullName evidence="1">Uncharacterized protein</fullName>
    </submittedName>
</protein>
<dbReference type="Proteomes" id="UP000199569">
    <property type="component" value="Unassembled WGS sequence"/>
</dbReference>
<organism evidence="1 2">
    <name type="scientific">Microvirga guangxiensis</name>
    <dbReference type="NCBI Taxonomy" id="549386"/>
    <lineage>
        <taxon>Bacteria</taxon>
        <taxon>Pseudomonadati</taxon>
        <taxon>Pseudomonadota</taxon>
        <taxon>Alphaproteobacteria</taxon>
        <taxon>Hyphomicrobiales</taxon>
        <taxon>Methylobacteriaceae</taxon>
        <taxon>Microvirga</taxon>
    </lineage>
</organism>
<keyword evidence="2" id="KW-1185">Reference proteome</keyword>
<evidence type="ECO:0000313" key="2">
    <source>
        <dbReference type="Proteomes" id="UP000199569"/>
    </source>
</evidence>
<dbReference type="OrthoDB" id="9154814at2"/>
<gene>
    <name evidence="1" type="ORF">SAMN02927923_01847</name>
</gene>
<dbReference type="STRING" id="549386.SAMN02927923_01847"/>
<sequence length="213" mass="23874">MGARKGQNNFKAHQSDVINAGLKRVRLALKAVPRRTRFEDFNALARYVANAAGMHPTTMARNPRYRKVVWDYIQSRPGIVSGGAEQIQASMGLEISRLDVALLKRDNERLRKMLSNRLSHGSEATEPISHIGNEEARTNDLRRSFELTATVLARLLNWAAEKEIGIITDINRGEILDAAEISGDRLVAARPDTTPFFDWLRQHSGHAYGSDRS</sequence>